<dbReference type="AlphaFoldDB" id="A0A1S9ZYV7"/>
<dbReference type="RefSeq" id="WP_078274726.1">
    <property type="nucleotide sequence ID" value="NZ_CP030241.1"/>
</dbReference>
<evidence type="ECO:0000313" key="5">
    <source>
        <dbReference type="EMBL" id="UZA51759.1"/>
    </source>
</evidence>
<dbReference type="PANTHER" id="PTHR42901">
    <property type="entry name" value="ALCOHOL DEHYDROGENASE"/>
    <property type="match status" value="1"/>
</dbReference>
<dbReference type="NCBIfam" id="NF006509">
    <property type="entry name" value="PRK08945.1"/>
    <property type="match status" value="1"/>
</dbReference>
<evidence type="ECO:0000313" key="4">
    <source>
        <dbReference type="EMBL" id="UZA03109.1"/>
    </source>
</evidence>
<dbReference type="GO" id="GO:0016491">
    <property type="term" value="F:oxidoreductase activity"/>
    <property type="evidence" value="ECO:0007669"/>
    <property type="project" value="UniProtKB-KW"/>
</dbReference>
<name>A0A1S9ZYV7_MORBO</name>
<evidence type="ECO:0000313" key="7">
    <source>
        <dbReference type="Proteomes" id="UP001163283"/>
    </source>
</evidence>
<dbReference type="PRINTS" id="PR00081">
    <property type="entry name" value="GDHRDH"/>
</dbReference>
<dbReference type="Proteomes" id="UP000254133">
    <property type="component" value="Unassembled WGS sequence"/>
</dbReference>
<evidence type="ECO:0000256" key="2">
    <source>
        <dbReference type="ARBA" id="ARBA00023002"/>
    </source>
</evidence>
<dbReference type="SUPFAM" id="SSF51735">
    <property type="entry name" value="NAD(P)-binding Rossmann-fold domains"/>
    <property type="match status" value="1"/>
</dbReference>
<dbReference type="EC" id="1.-.-.-" evidence="3"/>
<dbReference type="Proteomes" id="UP001163632">
    <property type="component" value="Chromosome"/>
</dbReference>
<evidence type="ECO:0000313" key="3">
    <source>
        <dbReference type="EMBL" id="STY90776.1"/>
    </source>
</evidence>
<gene>
    <name evidence="3" type="primary">yciK</name>
    <name evidence="4" type="ORF">LP092_14460</name>
    <name evidence="5" type="ORF">LP129_00890</name>
    <name evidence="3" type="ORF">NCTC9426_00805</name>
</gene>
<protein>
    <submittedName>
        <fullName evidence="3">Uncharacterized oxidoreductase yciK</fullName>
        <ecNumber evidence="3">1.-.-.-</ecNumber>
    </submittedName>
    <submittedName>
        <fullName evidence="4">YciK family oxidoreductase</fullName>
    </submittedName>
</protein>
<evidence type="ECO:0000313" key="6">
    <source>
        <dbReference type="Proteomes" id="UP000254133"/>
    </source>
</evidence>
<dbReference type="EMBL" id="CP087781">
    <property type="protein sequence ID" value="UZA51759.1"/>
    <property type="molecule type" value="Genomic_DNA"/>
</dbReference>
<dbReference type="EMBL" id="CP087830">
    <property type="protein sequence ID" value="UZA03109.1"/>
    <property type="molecule type" value="Genomic_DNA"/>
</dbReference>
<keyword evidence="2 3" id="KW-0560">Oxidoreductase</keyword>
<dbReference type="KEGG" id="mboi:DQF64_00445"/>
<accession>A0A1S9ZYV7</accession>
<dbReference type="EMBL" id="UGPZ01000002">
    <property type="protein sequence ID" value="STY90776.1"/>
    <property type="molecule type" value="Genomic_DNA"/>
</dbReference>
<reference evidence="3 6" key="1">
    <citation type="submission" date="2018-06" db="EMBL/GenBank/DDBJ databases">
        <authorList>
            <consortium name="Pathogen Informatics"/>
            <person name="Doyle S."/>
        </authorList>
    </citation>
    <scope>NUCLEOTIDE SEQUENCE [LARGE SCALE GENOMIC DNA]</scope>
    <source>
        <strain evidence="3 6">NCTC9426</strain>
    </source>
</reference>
<dbReference type="InterPro" id="IPR002347">
    <property type="entry name" value="SDR_fam"/>
</dbReference>
<dbReference type="InterPro" id="IPR036291">
    <property type="entry name" value="NAD(P)-bd_dom_sf"/>
</dbReference>
<evidence type="ECO:0000313" key="8">
    <source>
        <dbReference type="Proteomes" id="UP001163632"/>
    </source>
</evidence>
<sequence length="252" mass="27138">MTTQDILNYTPTADSLSDKIILVTGAGDGIGKVASLTYAKCGATVLLLGKTESKLEAVYDEIESLGLAMPAILPMDLEKASFAQMNELATLIQKEFGRLDGVLHNAGVLGALTPLEMYDPITFEQVMHVNATAVFMLTQALFPLLVSAPSGSVVFTSSGVAKVRPFWGAYALSKQMIEGMSTIFTEETKNHTALRFNCINPGATRTNMRAHAFPGENPLTLKTPEDIMPAYVYLMTDMASGVKGQVIHCQPK</sequence>
<dbReference type="PANTHER" id="PTHR42901:SF1">
    <property type="entry name" value="ALCOHOL DEHYDROGENASE"/>
    <property type="match status" value="1"/>
</dbReference>
<proteinExistence type="inferred from homology"/>
<dbReference type="GeneID" id="77187300"/>
<dbReference type="Gene3D" id="3.40.50.720">
    <property type="entry name" value="NAD(P)-binding Rossmann-like Domain"/>
    <property type="match status" value="1"/>
</dbReference>
<dbReference type="STRING" id="476.B0182_09650"/>
<comment type="similarity">
    <text evidence="1">Belongs to the short-chain dehydrogenases/reductases (SDR) family.</text>
</comment>
<reference evidence="4 7" key="2">
    <citation type="journal article" date="2022" name="BMC Microbiol.">
        <title>Whole genome sequencing of Moraxella bovis strains from North America reveals two genotypes with different genetic determinants.</title>
        <authorList>
            <person name="Wynn E.L."/>
            <person name="Hille M.M."/>
            <person name="Loy J.D."/>
            <person name="Schuller G."/>
            <person name="Kuhn K.L."/>
            <person name="Dickey A.M."/>
            <person name="Bono J.L."/>
            <person name="Clawson M.L."/>
        </authorList>
    </citation>
    <scope>NUCLEOTIDE SEQUENCE</scope>
    <source>
        <strain evidence="4">SAM102599</strain>
        <strain evidence="5 7">SAM57978</strain>
    </source>
</reference>
<evidence type="ECO:0000256" key="1">
    <source>
        <dbReference type="ARBA" id="ARBA00006484"/>
    </source>
</evidence>
<organism evidence="3 6">
    <name type="scientific">Moraxella bovis</name>
    <dbReference type="NCBI Taxonomy" id="476"/>
    <lineage>
        <taxon>Bacteria</taxon>
        <taxon>Pseudomonadati</taxon>
        <taxon>Pseudomonadota</taxon>
        <taxon>Gammaproteobacteria</taxon>
        <taxon>Moraxellales</taxon>
        <taxon>Moraxellaceae</taxon>
        <taxon>Moraxella</taxon>
    </lineage>
</organism>
<dbReference type="Proteomes" id="UP001163283">
    <property type="component" value="Chromosome"/>
</dbReference>
<dbReference type="Pfam" id="PF00106">
    <property type="entry name" value="adh_short"/>
    <property type="match status" value="1"/>
</dbReference>
<keyword evidence="8" id="KW-1185">Reference proteome</keyword>